<feature type="region of interest" description="Disordered" evidence="1">
    <location>
        <begin position="255"/>
        <end position="313"/>
    </location>
</feature>
<feature type="compositionally biased region" description="Polar residues" evidence="1">
    <location>
        <begin position="70"/>
        <end position="80"/>
    </location>
</feature>
<feature type="region of interest" description="Disordered" evidence="1">
    <location>
        <begin position="14"/>
        <end position="110"/>
    </location>
</feature>
<reference evidence="2" key="1">
    <citation type="submission" date="2019-07" db="EMBL/GenBank/DDBJ databases">
        <title>Hyphodiscus hymeniophilus genome sequencing and assembly.</title>
        <authorList>
            <person name="Kramer G."/>
            <person name="Nodwell J."/>
        </authorList>
    </citation>
    <scope>NUCLEOTIDE SEQUENCE</scope>
    <source>
        <strain evidence="2">ATCC 34498</strain>
    </source>
</reference>
<feature type="compositionally biased region" description="Acidic residues" evidence="1">
    <location>
        <begin position="176"/>
        <end position="190"/>
    </location>
</feature>
<feature type="region of interest" description="Disordered" evidence="1">
    <location>
        <begin position="138"/>
        <end position="163"/>
    </location>
</feature>
<sequence length="578" mass="62987">MSADLLAEFDSFYQAPQQKQSNLTPASNDLSFLGGTGSNTQVGSGLNSSQWQESAAKPNDEIWGGMTEFPSATISQQSKTSQEDIWGSFEEGNGRAQAQQQIISQSNSGEFIRDASRTVPQNKPGIVQRPNFDLFSSNINEHTTPTSYNPPKPATRTALPPRPVSVTKSSFGEVLFDADDIPDDDDEFGDFETGTSQSAVQPEASQSLTGIFGATTPELKLARRPPDILSTTATSSGGKLPYHLATKSPSIREITSFPDSGLATKQTNETKKEVESHYQSPLGTWATYESKVPKPEPHAELPAPNNADEDWGDFADLPPEPSAVQFLEAVSGTETDAWGWDTADQVSNPTPEPAATSVDTAPPTNIPPPSVLLALFPALFDLPHSALFRAVANQPFSLKNRIISDPSTIDFLRGYLLIATVAARLIAGRKFRWKRDTLLSQAMRIGPAAAGGKGGMKLAGVDKAEITREDREAADVVRVWKEQLGHLRSAIAVANSSMHDNSAHLAIPDISENLYVKTQDGGLSAPRPCIICGLKREERINKVDLQVEDSFGEWWVEHWGHRACRNFWLEHEPKLKTR</sequence>
<dbReference type="PANTHER" id="PTHR42084:SF1">
    <property type="entry name" value="SERINE_THREONINE-PROTEIN KINASE PPK6"/>
    <property type="match status" value="1"/>
</dbReference>
<feature type="compositionally biased region" description="Polar residues" evidence="1">
    <location>
        <begin position="138"/>
        <end position="147"/>
    </location>
</feature>
<dbReference type="OrthoDB" id="5420391at2759"/>
<proteinExistence type="predicted"/>
<feature type="region of interest" description="Disordered" evidence="1">
    <location>
        <begin position="176"/>
        <end position="204"/>
    </location>
</feature>
<dbReference type="PANTHER" id="PTHR42084">
    <property type="entry name" value="YALI0E26631P"/>
    <property type="match status" value="1"/>
</dbReference>
<dbReference type="EMBL" id="VNKQ01000003">
    <property type="protein sequence ID" value="KAG0652172.1"/>
    <property type="molecule type" value="Genomic_DNA"/>
</dbReference>
<organism evidence="2 3">
    <name type="scientific">Hyphodiscus hymeniophilus</name>
    <dbReference type="NCBI Taxonomy" id="353542"/>
    <lineage>
        <taxon>Eukaryota</taxon>
        <taxon>Fungi</taxon>
        <taxon>Dikarya</taxon>
        <taxon>Ascomycota</taxon>
        <taxon>Pezizomycotina</taxon>
        <taxon>Leotiomycetes</taxon>
        <taxon>Helotiales</taxon>
        <taxon>Hyphodiscaceae</taxon>
        <taxon>Hyphodiscus</taxon>
    </lineage>
</organism>
<feature type="compositionally biased region" description="Polar residues" evidence="1">
    <location>
        <begin position="193"/>
        <end position="204"/>
    </location>
</feature>
<keyword evidence="3" id="KW-1185">Reference proteome</keyword>
<gene>
    <name evidence="2" type="ORF">D0Z07_1321</name>
</gene>
<feature type="compositionally biased region" description="Polar residues" evidence="1">
    <location>
        <begin position="38"/>
        <end position="53"/>
    </location>
</feature>
<evidence type="ECO:0000313" key="3">
    <source>
        <dbReference type="Proteomes" id="UP000785200"/>
    </source>
</evidence>
<feature type="compositionally biased region" description="Low complexity" evidence="1">
    <location>
        <begin position="96"/>
        <end position="106"/>
    </location>
</feature>
<dbReference type="AlphaFoldDB" id="A0A9P6VQ70"/>
<protein>
    <recommendedName>
        <fullName evidence="4">Serine/threonine-protein kinase ppk6</fullName>
    </recommendedName>
</protein>
<evidence type="ECO:0000256" key="1">
    <source>
        <dbReference type="SAM" id="MobiDB-lite"/>
    </source>
</evidence>
<comment type="caution">
    <text evidence="2">The sequence shown here is derived from an EMBL/GenBank/DDBJ whole genome shotgun (WGS) entry which is preliminary data.</text>
</comment>
<dbReference type="Proteomes" id="UP000785200">
    <property type="component" value="Unassembled WGS sequence"/>
</dbReference>
<evidence type="ECO:0000313" key="2">
    <source>
        <dbReference type="EMBL" id="KAG0652172.1"/>
    </source>
</evidence>
<name>A0A9P6VQ70_9HELO</name>
<feature type="compositionally biased region" description="Polar residues" evidence="1">
    <location>
        <begin position="14"/>
        <end position="30"/>
    </location>
</feature>
<accession>A0A9P6VQ70</accession>
<evidence type="ECO:0008006" key="4">
    <source>
        <dbReference type="Google" id="ProtNLM"/>
    </source>
</evidence>